<keyword evidence="5" id="KW-0732">Signal</keyword>
<dbReference type="EMBL" id="JACYFG010000036">
    <property type="protein sequence ID" value="MBD5780573.1"/>
    <property type="molecule type" value="Genomic_DNA"/>
</dbReference>
<sequence>MRGLRFDRLIASSALAFAAIGCFAKDNAPARQVSQDEAYEWLVAGEILERIKAPTFANREFSILDYGAREGVEGGAGDAIAKAIKACNEAGGGKVVIPSGTFHTGPIHLLSNVNLHLEEGAVVKFTTDTSQYLPAVYTRWEGVECYNYSPLIYAFEQLNIAVTGKGTFDGQAGDDHWWSWKGREEWGWKEGMPHQKDGRDRLFAQGEAGVPVEERVYGEGDYLRPSFVQPYRCKNILIEGVTFINSPMWELNPVLCENLTVRGVTVVSHGPNNDGCNPESCKDVLIEDCHFDTGDDCIAIKSGRNNDGRRVNVPSENIIVRNCKMVEGHGGVVIGSEISGGVRNVFVENCEMSSPNLDRALRIKTNSIRGGLIENIFVRDVEVGVVKDSVIKINFVYEEGDAGDFAPVVRNMVVRRLISRDSKYALYFKGYEHTPITDVHLIDCQFEGVEKPSVLQHVRGLQFDNVQMNTGAKTDIWGNPL</sequence>
<accession>A0A927FBU7</accession>
<dbReference type="InterPro" id="IPR011050">
    <property type="entry name" value="Pectin_lyase_fold/virulence"/>
</dbReference>
<feature type="chain" id="PRO_5036720320" evidence="5">
    <location>
        <begin position="25"/>
        <end position="481"/>
    </location>
</feature>
<reference evidence="6" key="1">
    <citation type="submission" date="2020-09" db="EMBL/GenBank/DDBJ databases">
        <title>Pelagicoccus enzymogenes sp. nov. with an EPS production, isolated from marine sediment.</title>
        <authorList>
            <person name="Feng X."/>
        </authorList>
    </citation>
    <scope>NUCLEOTIDE SEQUENCE</scope>
    <source>
        <strain evidence="6">NFK12</strain>
    </source>
</reference>
<dbReference type="PROSITE" id="PS51257">
    <property type="entry name" value="PROKAR_LIPOPROTEIN"/>
    <property type="match status" value="1"/>
</dbReference>
<dbReference type="PANTHER" id="PTHR31339">
    <property type="entry name" value="PECTIN LYASE-RELATED"/>
    <property type="match status" value="1"/>
</dbReference>
<dbReference type="PROSITE" id="PS00502">
    <property type="entry name" value="POLYGALACTURONASE"/>
    <property type="match status" value="1"/>
</dbReference>
<name>A0A927FBU7_9BACT</name>
<dbReference type="PANTHER" id="PTHR31339:SF9">
    <property type="entry name" value="PLASMIN AND FIBRONECTIN-BINDING PROTEIN A"/>
    <property type="match status" value="1"/>
</dbReference>
<keyword evidence="3 4" id="KW-0326">Glycosidase</keyword>
<dbReference type="SMART" id="SM00710">
    <property type="entry name" value="PbH1"/>
    <property type="match status" value="5"/>
</dbReference>
<evidence type="ECO:0000256" key="3">
    <source>
        <dbReference type="ARBA" id="ARBA00023295"/>
    </source>
</evidence>
<evidence type="ECO:0000313" key="7">
    <source>
        <dbReference type="Proteomes" id="UP000622317"/>
    </source>
</evidence>
<evidence type="ECO:0000256" key="2">
    <source>
        <dbReference type="ARBA" id="ARBA00022801"/>
    </source>
</evidence>
<evidence type="ECO:0000256" key="1">
    <source>
        <dbReference type="ARBA" id="ARBA00008834"/>
    </source>
</evidence>
<keyword evidence="2 4" id="KW-0378">Hydrolase</keyword>
<keyword evidence="7" id="KW-1185">Reference proteome</keyword>
<dbReference type="RefSeq" id="WP_191617669.1">
    <property type="nucleotide sequence ID" value="NZ_JACYFG010000036.1"/>
</dbReference>
<dbReference type="AlphaFoldDB" id="A0A927FBU7"/>
<comment type="similarity">
    <text evidence="1 4">Belongs to the glycosyl hydrolase 28 family.</text>
</comment>
<dbReference type="GO" id="GO:0004650">
    <property type="term" value="F:polygalacturonase activity"/>
    <property type="evidence" value="ECO:0007669"/>
    <property type="project" value="InterPro"/>
</dbReference>
<feature type="signal peptide" evidence="5">
    <location>
        <begin position="1"/>
        <end position="24"/>
    </location>
</feature>
<dbReference type="Pfam" id="PF00295">
    <property type="entry name" value="Glyco_hydro_28"/>
    <property type="match status" value="1"/>
</dbReference>
<protein>
    <submittedName>
        <fullName evidence="6">Glycoside hydrolase family 28 protein</fullName>
    </submittedName>
</protein>
<dbReference type="GO" id="GO:0005975">
    <property type="term" value="P:carbohydrate metabolic process"/>
    <property type="evidence" value="ECO:0007669"/>
    <property type="project" value="InterPro"/>
</dbReference>
<dbReference type="Proteomes" id="UP000622317">
    <property type="component" value="Unassembled WGS sequence"/>
</dbReference>
<proteinExistence type="inferred from homology"/>
<evidence type="ECO:0000256" key="5">
    <source>
        <dbReference type="SAM" id="SignalP"/>
    </source>
</evidence>
<evidence type="ECO:0000313" key="6">
    <source>
        <dbReference type="EMBL" id="MBD5780573.1"/>
    </source>
</evidence>
<dbReference type="Gene3D" id="2.160.20.10">
    <property type="entry name" value="Single-stranded right-handed beta-helix, Pectin lyase-like"/>
    <property type="match status" value="1"/>
</dbReference>
<organism evidence="6 7">
    <name type="scientific">Pelagicoccus enzymogenes</name>
    <dbReference type="NCBI Taxonomy" id="2773457"/>
    <lineage>
        <taxon>Bacteria</taxon>
        <taxon>Pseudomonadati</taxon>
        <taxon>Verrucomicrobiota</taxon>
        <taxon>Opitutia</taxon>
        <taxon>Puniceicoccales</taxon>
        <taxon>Pelagicoccaceae</taxon>
        <taxon>Pelagicoccus</taxon>
    </lineage>
</organism>
<dbReference type="SUPFAM" id="SSF51126">
    <property type="entry name" value="Pectin lyase-like"/>
    <property type="match status" value="1"/>
</dbReference>
<evidence type="ECO:0000256" key="4">
    <source>
        <dbReference type="RuleBase" id="RU361169"/>
    </source>
</evidence>
<dbReference type="InterPro" id="IPR000743">
    <property type="entry name" value="Glyco_hydro_28"/>
</dbReference>
<dbReference type="InterPro" id="IPR006626">
    <property type="entry name" value="PbH1"/>
</dbReference>
<dbReference type="InterPro" id="IPR051801">
    <property type="entry name" value="GH28_Enzymes"/>
</dbReference>
<dbReference type="InterPro" id="IPR012334">
    <property type="entry name" value="Pectin_lyas_fold"/>
</dbReference>
<gene>
    <name evidence="6" type="ORF">IEN85_13815</name>
</gene>
<comment type="caution">
    <text evidence="6">The sequence shown here is derived from an EMBL/GenBank/DDBJ whole genome shotgun (WGS) entry which is preliminary data.</text>
</comment>